<dbReference type="EMBL" id="CP137312">
    <property type="protein sequence ID" value="WQF86919.1"/>
    <property type="molecule type" value="Genomic_DNA"/>
</dbReference>
<dbReference type="PANTHER" id="PTHR33048">
    <property type="entry name" value="PTH11-LIKE INTEGRAL MEMBRANE PROTEIN (AFU_ORTHOLOGUE AFUA_5G11245)"/>
    <property type="match status" value="1"/>
</dbReference>
<feature type="transmembrane region" description="Helical" evidence="7">
    <location>
        <begin position="200"/>
        <end position="221"/>
    </location>
</feature>
<feature type="transmembrane region" description="Helical" evidence="7">
    <location>
        <begin position="12"/>
        <end position="29"/>
    </location>
</feature>
<keyword evidence="3 7" id="KW-1133">Transmembrane helix</keyword>
<feature type="transmembrane region" description="Helical" evidence="7">
    <location>
        <begin position="118"/>
        <end position="141"/>
    </location>
</feature>
<dbReference type="GeneID" id="87948433"/>
<dbReference type="KEGG" id="cdet:87948433"/>
<feature type="transmembrane region" description="Helical" evidence="7">
    <location>
        <begin position="167"/>
        <end position="188"/>
    </location>
</feature>
<protein>
    <recommendedName>
        <fullName evidence="8">Rhodopsin domain-containing protein</fullName>
    </recommendedName>
</protein>
<dbReference type="PANTHER" id="PTHR33048:SF92">
    <property type="entry name" value="INTEGRAL MEMBRANE PROTEIN"/>
    <property type="match status" value="1"/>
</dbReference>
<evidence type="ECO:0000313" key="9">
    <source>
        <dbReference type="EMBL" id="WQF86919.1"/>
    </source>
</evidence>
<evidence type="ECO:0000256" key="3">
    <source>
        <dbReference type="ARBA" id="ARBA00022989"/>
    </source>
</evidence>
<dbReference type="RefSeq" id="XP_062784140.1">
    <property type="nucleotide sequence ID" value="XM_062928089.1"/>
</dbReference>
<dbReference type="GO" id="GO:0016020">
    <property type="term" value="C:membrane"/>
    <property type="evidence" value="ECO:0007669"/>
    <property type="project" value="UniProtKB-SubCell"/>
</dbReference>
<evidence type="ECO:0000256" key="5">
    <source>
        <dbReference type="ARBA" id="ARBA00038359"/>
    </source>
</evidence>
<dbReference type="InterPro" id="IPR049326">
    <property type="entry name" value="Rhodopsin_dom_fungi"/>
</dbReference>
<comment type="subcellular location">
    <subcellularLocation>
        <location evidence="1">Membrane</location>
        <topology evidence="1">Multi-pass membrane protein</topology>
    </subcellularLocation>
</comment>
<feature type="region of interest" description="Disordered" evidence="6">
    <location>
        <begin position="273"/>
        <end position="310"/>
    </location>
</feature>
<feature type="transmembrane region" description="Helical" evidence="7">
    <location>
        <begin position="241"/>
        <end position="262"/>
    </location>
</feature>
<dbReference type="Pfam" id="PF20684">
    <property type="entry name" value="Fung_rhodopsin"/>
    <property type="match status" value="1"/>
</dbReference>
<feature type="transmembrane region" description="Helical" evidence="7">
    <location>
        <begin position="84"/>
        <end position="106"/>
    </location>
</feature>
<sequence length="310" mass="34997">MAIGRNEFLTAEWVLVFLCFVVVLARLAVRTWHRIWSFWLSEIFLVLALLFFIALVVGDTYTMSIGKNAFVDEYFDEGFAKWKFASSVIFDLGFYLPRFSLLAFYYELFPAAEKKLRLCLHLVTAYCACAFATTVFVDIFWCGADVSLNWVNSESVCTLASCPEPMYINWSIGITSELLVFALPFGILRLKALKTKDRRALLCIFLLGIATLITSTVRFYLTVQSIWSFSTYLVGSVEIASQIIVIALPALRPLLSVVVRWWSKHFHSRIGSQDRKQAQQVPGTAASHRSKERVGTCIDTVDTTKGTASP</sequence>
<evidence type="ECO:0000256" key="4">
    <source>
        <dbReference type="ARBA" id="ARBA00023136"/>
    </source>
</evidence>
<dbReference type="InterPro" id="IPR052337">
    <property type="entry name" value="SAT4-like"/>
</dbReference>
<evidence type="ECO:0000256" key="6">
    <source>
        <dbReference type="SAM" id="MobiDB-lite"/>
    </source>
</evidence>
<reference evidence="10" key="1">
    <citation type="journal article" date="2023" name="bioRxiv">
        <title>Complete genome of the Medicago anthracnose fungus, Colletotrichum destructivum, reveals a mini-chromosome-like region within a core chromosome.</title>
        <authorList>
            <person name="Lapalu N."/>
            <person name="Simon A."/>
            <person name="Lu A."/>
            <person name="Plaumann P.-L."/>
            <person name="Amselem J."/>
            <person name="Pigne S."/>
            <person name="Auger A."/>
            <person name="Koch C."/>
            <person name="Dallery J.-F."/>
            <person name="O'Connell R.J."/>
        </authorList>
    </citation>
    <scope>NUCLEOTIDE SEQUENCE [LARGE SCALE GENOMIC DNA]</scope>
    <source>
        <strain evidence="10">CBS 520.97</strain>
    </source>
</reference>
<evidence type="ECO:0000313" key="10">
    <source>
        <dbReference type="Proteomes" id="UP001322277"/>
    </source>
</evidence>
<proteinExistence type="inferred from homology"/>
<dbReference type="Proteomes" id="UP001322277">
    <property type="component" value="Chromosome 8"/>
</dbReference>
<dbReference type="AlphaFoldDB" id="A0AAX4IUG5"/>
<accession>A0AAX4IUG5</accession>
<feature type="domain" description="Rhodopsin" evidence="8">
    <location>
        <begin position="25"/>
        <end position="256"/>
    </location>
</feature>
<evidence type="ECO:0000256" key="1">
    <source>
        <dbReference type="ARBA" id="ARBA00004141"/>
    </source>
</evidence>
<evidence type="ECO:0000256" key="7">
    <source>
        <dbReference type="SAM" id="Phobius"/>
    </source>
</evidence>
<name>A0AAX4IUG5_9PEZI</name>
<comment type="similarity">
    <text evidence="5">Belongs to the SAT4 family.</text>
</comment>
<gene>
    <name evidence="9" type="ORF">CDEST_11933</name>
</gene>
<evidence type="ECO:0000259" key="8">
    <source>
        <dbReference type="Pfam" id="PF20684"/>
    </source>
</evidence>
<keyword evidence="10" id="KW-1185">Reference proteome</keyword>
<feature type="compositionally biased region" description="Polar residues" evidence="6">
    <location>
        <begin position="301"/>
        <end position="310"/>
    </location>
</feature>
<evidence type="ECO:0000256" key="2">
    <source>
        <dbReference type="ARBA" id="ARBA00022692"/>
    </source>
</evidence>
<feature type="transmembrane region" description="Helical" evidence="7">
    <location>
        <begin position="36"/>
        <end position="57"/>
    </location>
</feature>
<keyword evidence="4 7" id="KW-0472">Membrane</keyword>
<organism evidence="9 10">
    <name type="scientific">Colletotrichum destructivum</name>
    <dbReference type="NCBI Taxonomy" id="34406"/>
    <lineage>
        <taxon>Eukaryota</taxon>
        <taxon>Fungi</taxon>
        <taxon>Dikarya</taxon>
        <taxon>Ascomycota</taxon>
        <taxon>Pezizomycotina</taxon>
        <taxon>Sordariomycetes</taxon>
        <taxon>Hypocreomycetidae</taxon>
        <taxon>Glomerellales</taxon>
        <taxon>Glomerellaceae</taxon>
        <taxon>Colletotrichum</taxon>
        <taxon>Colletotrichum destructivum species complex</taxon>
    </lineage>
</organism>
<keyword evidence="2 7" id="KW-0812">Transmembrane</keyword>